<feature type="region of interest" description="Disordered" evidence="1">
    <location>
        <begin position="35"/>
        <end position="56"/>
    </location>
</feature>
<name>A0A0A9XAP5_LYGHE</name>
<sequence>MFNMDVQVSVTVIFHDGRNQLQLYYILERQKHRGSISRGSTRTVRRSRERLSSLPEDQSIPEDLANLFSSLVGRRKTGGSPERANQKQLLHVNLSLCFEQHGPHPYRPIEEKTESPPLVPMLPLLILP</sequence>
<dbReference type="EMBL" id="GBHO01029474">
    <property type="protein sequence ID" value="JAG14130.1"/>
    <property type="molecule type" value="Transcribed_RNA"/>
</dbReference>
<evidence type="ECO:0000313" key="2">
    <source>
        <dbReference type="EMBL" id="JAG14130.1"/>
    </source>
</evidence>
<proteinExistence type="predicted"/>
<gene>
    <name evidence="2" type="primary">bmp7_1</name>
    <name evidence="2" type="ORF">CM83_28238</name>
</gene>
<protein>
    <submittedName>
        <fullName evidence="2">Bone morphogenetic protein 7</fullName>
    </submittedName>
</protein>
<evidence type="ECO:0000256" key="1">
    <source>
        <dbReference type="SAM" id="MobiDB-lite"/>
    </source>
</evidence>
<reference evidence="2" key="1">
    <citation type="journal article" date="2014" name="PLoS ONE">
        <title>Transcriptome-Based Identification of ABC Transporters in the Western Tarnished Plant Bug Lygus hesperus.</title>
        <authorList>
            <person name="Hull J.J."/>
            <person name="Chaney K."/>
            <person name="Geib S.M."/>
            <person name="Fabrick J.A."/>
            <person name="Brent C.S."/>
            <person name="Walsh D."/>
            <person name="Lavine L.C."/>
        </authorList>
    </citation>
    <scope>NUCLEOTIDE SEQUENCE</scope>
</reference>
<organism evidence="2">
    <name type="scientific">Lygus hesperus</name>
    <name type="common">Western plant bug</name>
    <dbReference type="NCBI Taxonomy" id="30085"/>
    <lineage>
        <taxon>Eukaryota</taxon>
        <taxon>Metazoa</taxon>
        <taxon>Ecdysozoa</taxon>
        <taxon>Arthropoda</taxon>
        <taxon>Hexapoda</taxon>
        <taxon>Insecta</taxon>
        <taxon>Pterygota</taxon>
        <taxon>Neoptera</taxon>
        <taxon>Paraneoptera</taxon>
        <taxon>Hemiptera</taxon>
        <taxon>Heteroptera</taxon>
        <taxon>Panheteroptera</taxon>
        <taxon>Cimicomorpha</taxon>
        <taxon>Miridae</taxon>
        <taxon>Mirini</taxon>
        <taxon>Lygus</taxon>
    </lineage>
</organism>
<feature type="non-terminal residue" evidence="2">
    <location>
        <position position="128"/>
    </location>
</feature>
<dbReference type="AlphaFoldDB" id="A0A0A9XAP5"/>
<accession>A0A0A9XAP5</accession>
<reference evidence="2" key="2">
    <citation type="submission" date="2014-07" db="EMBL/GenBank/DDBJ databases">
        <authorList>
            <person name="Hull J."/>
        </authorList>
    </citation>
    <scope>NUCLEOTIDE SEQUENCE</scope>
</reference>